<sequence length="305" mass="35808">MPRVGDNIYLRKDGRWEARYTISKDENGKVKYRSVYGETREEAYEKRLISMMKMEEVFKRTHRFVGDLPNLPTPTTKAYSCEKWFILFLVEESKTKNNSTLEKQRTLVAKYILPAFGDMPLSMVTHETVKEMASEIYADGKGNKLAYEAIWLVSRGMAKAVKEGFLRYNPCSYMARPNQREFFTYYIKEDGLTGCPKSDEYQLKAALCFMQESRLQLSKILSLKWKDIDFDQRLILLNKNTYQEVAVEPVAKPDLNELPMTEFMYPILQELKAASEDDFVFKKDKNLWTEENIDKTYFSMDSRNK</sequence>
<dbReference type="Gene3D" id="1.10.443.10">
    <property type="entry name" value="Intergrase catalytic core"/>
    <property type="match status" value="1"/>
</dbReference>
<keyword evidence="1" id="KW-0238">DNA-binding</keyword>
<dbReference type="GO" id="GO:0003677">
    <property type="term" value="F:DNA binding"/>
    <property type="evidence" value="ECO:0007669"/>
    <property type="project" value="UniProtKB-KW"/>
</dbReference>
<dbReference type="InterPro" id="IPR011010">
    <property type="entry name" value="DNA_brk_join_enz"/>
</dbReference>
<dbReference type="SUPFAM" id="SSF56349">
    <property type="entry name" value="DNA breaking-rejoining enzymes"/>
    <property type="match status" value="1"/>
</dbReference>
<dbReference type="EMBL" id="AJAQ01000033">
    <property type="protein sequence ID" value="EOH91875.1"/>
    <property type="molecule type" value="Genomic_DNA"/>
</dbReference>
<comment type="caution">
    <text evidence="3">The sequence shown here is derived from an EMBL/GenBank/DDBJ whole genome shotgun (WGS) entry which is preliminary data.</text>
</comment>
<dbReference type="AlphaFoldDB" id="R2S8L5"/>
<dbReference type="OrthoDB" id="9803188at2"/>
<organism evidence="3 4">
    <name type="scientific">Enterococcus pallens ATCC BAA-351</name>
    <dbReference type="NCBI Taxonomy" id="1158607"/>
    <lineage>
        <taxon>Bacteria</taxon>
        <taxon>Bacillati</taxon>
        <taxon>Bacillota</taxon>
        <taxon>Bacilli</taxon>
        <taxon>Lactobacillales</taxon>
        <taxon>Enterococcaceae</taxon>
        <taxon>Enterococcus</taxon>
    </lineage>
</organism>
<protein>
    <recommendedName>
        <fullName evidence="5">Tyr recombinase domain-containing protein</fullName>
    </recommendedName>
</protein>
<dbReference type="eggNOG" id="COG0582">
    <property type="taxonomic scope" value="Bacteria"/>
</dbReference>
<proteinExistence type="predicted"/>
<evidence type="ECO:0000256" key="2">
    <source>
        <dbReference type="ARBA" id="ARBA00023172"/>
    </source>
</evidence>
<dbReference type="Proteomes" id="UP000013782">
    <property type="component" value="Unassembled WGS sequence"/>
</dbReference>
<reference evidence="3 4" key="1">
    <citation type="submission" date="2013-02" db="EMBL/GenBank/DDBJ databases">
        <title>The Genome Sequence of Enterococcus pallens BAA-351.</title>
        <authorList>
            <consortium name="The Broad Institute Genome Sequencing Platform"/>
            <consortium name="The Broad Institute Genome Sequencing Center for Infectious Disease"/>
            <person name="Earl A.M."/>
            <person name="Gilmore M.S."/>
            <person name="Lebreton F."/>
            <person name="Walker B."/>
            <person name="Young S.K."/>
            <person name="Zeng Q."/>
            <person name="Gargeya S."/>
            <person name="Fitzgerald M."/>
            <person name="Haas B."/>
            <person name="Abouelleil A."/>
            <person name="Alvarado L."/>
            <person name="Arachchi H.M."/>
            <person name="Berlin A.M."/>
            <person name="Chapman S.B."/>
            <person name="Dewar J."/>
            <person name="Goldberg J."/>
            <person name="Griggs A."/>
            <person name="Gujja S."/>
            <person name="Hansen M."/>
            <person name="Howarth C."/>
            <person name="Imamovic A."/>
            <person name="Larimer J."/>
            <person name="McCowan C."/>
            <person name="Murphy C."/>
            <person name="Neiman D."/>
            <person name="Pearson M."/>
            <person name="Priest M."/>
            <person name="Roberts A."/>
            <person name="Saif S."/>
            <person name="Shea T."/>
            <person name="Sisk P."/>
            <person name="Sykes S."/>
            <person name="Wortman J."/>
            <person name="Nusbaum C."/>
            <person name="Birren B."/>
        </authorList>
    </citation>
    <scope>NUCLEOTIDE SEQUENCE [LARGE SCALE GENOMIC DNA]</scope>
    <source>
        <strain evidence="3 4">ATCC BAA-351</strain>
    </source>
</reference>
<dbReference type="Gene3D" id="1.10.150.130">
    <property type="match status" value="1"/>
</dbReference>
<accession>R2S8L5</accession>
<evidence type="ECO:0008006" key="5">
    <source>
        <dbReference type="Google" id="ProtNLM"/>
    </source>
</evidence>
<name>R2S8L5_9ENTE</name>
<dbReference type="RefSeq" id="WP_010758159.1">
    <property type="nucleotide sequence ID" value="NZ_ASWD01000001.1"/>
</dbReference>
<dbReference type="PATRIC" id="fig|1158607.3.peg.3165"/>
<keyword evidence="4" id="KW-1185">Reference proteome</keyword>
<dbReference type="InterPro" id="IPR013762">
    <property type="entry name" value="Integrase-like_cat_sf"/>
</dbReference>
<gene>
    <name evidence="3" type="ORF">UAU_03177</name>
</gene>
<dbReference type="InterPro" id="IPR010998">
    <property type="entry name" value="Integrase_recombinase_N"/>
</dbReference>
<evidence type="ECO:0000313" key="3">
    <source>
        <dbReference type="EMBL" id="EOH91875.1"/>
    </source>
</evidence>
<dbReference type="GO" id="GO:0006310">
    <property type="term" value="P:DNA recombination"/>
    <property type="evidence" value="ECO:0007669"/>
    <property type="project" value="UniProtKB-KW"/>
</dbReference>
<evidence type="ECO:0000313" key="4">
    <source>
        <dbReference type="Proteomes" id="UP000013782"/>
    </source>
</evidence>
<dbReference type="HOGENOM" id="CLU_027562_17_1_9"/>
<evidence type="ECO:0000256" key="1">
    <source>
        <dbReference type="ARBA" id="ARBA00023125"/>
    </source>
</evidence>
<dbReference type="STRING" id="160454.RV10_GL004965"/>
<dbReference type="GO" id="GO:0015074">
    <property type="term" value="P:DNA integration"/>
    <property type="evidence" value="ECO:0007669"/>
    <property type="project" value="InterPro"/>
</dbReference>
<keyword evidence="2" id="KW-0233">DNA recombination</keyword>